<proteinExistence type="predicted"/>
<feature type="chain" id="PRO_5042980192" description="Root cap" evidence="2">
    <location>
        <begin position="27"/>
        <end position="376"/>
    </location>
</feature>
<evidence type="ECO:0000256" key="1">
    <source>
        <dbReference type="SAM" id="MobiDB-lite"/>
    </source>
</evidence>
<comment type="caution">
    <text evidence="3">The sequence shown here is derived from an EMBL/GenBank/DDBJ whole genome shotgun (WGS) entry which is preliminary data.</text>
</comment>
<organism evidence="3 4">
    <name type="scientific">Liquidambar formosana</name>
    <name type="common">Formosan gum</name>
    <dbReference type="NCBI Taxonomy" id="63359"/>
    <lineage>
        <taxon>Eukaryota</taxon>
        <taxon>Viridiplantae</taxon>
        <taxon>Streptophyta</taxon>
        <taxon>Embryophyta</taxon>
        <taxon>Tracheophyta</taxon>
        <taxon>Spermatophyta</taxon>
        <taxon>Magnoliopsida</taxon>
        <taxon>eudicotyledons</taxon>
        <taxon>Gunneridae</taxon>
        <taxon>Pentapetalae</taxon>
        <taxon>Saxifragales</taxon>
        <taxon>Altingiaceae</taxon>
        <taxon>Liquidambar</taxon>
    </lineage>
</organism>
<sequence length="376" mass="41436">MKSMDTHSPMLILLLLVLSSFNVSHADPYSNPSPPLAPSSSPSPSPSASPPFAVAGKQFPPQSIICNDPISKCYGQNITCPKQCPSFKPADPTAKACTIDCNTPKCEAYCKNRTANCNGMGSACGDPRFVGGDGIVFYFHGKTNQYFSLVSDQNLQINARFIGRRPEGRKRDNTWIQALGLMFDHHTFTLAANKVAQWDDNVDQLQFTYNKEPVVISEGHLSSWAAPDSHLIVERSAKCNSISVTLAKVLEISVSVVPITKEDDRIHNYQIPADDCFAHLEVQFRFFDLSERVEGVLGQTYRPEFQNPVKRGVAMPIMGGEHKYKTSSLTSADCNYCIFSPHLSIMSVAKPLALELSNTMECTSKMSKGRGVICRR</sequence>
<name>A0AAP0WUW1_LIQFO</name>
<keyword evidence="4" id="KW-1185">Reference proteome</keyword>
<feature type="compositionally biased region" description="Pro residues" evidence="1">
    <location>
        <begin position="31"/>
        <end position="49"/>
    </location>
</feature>
<evidence type="ECO:0008006" key="5">
    <source>
        <dbReference type="Google" id="ProtNLM"/>
    </source>
</evidence>
<accession>A0AAP0WUW1</accession>
<feature type="signal peptide" evidence="2">
    <location>
        <begin position="1"/>
        <end position="26"/>
    </location>
</feature>
<dbReference type="PANTHER" id="PTHR31656">
    <property type="entry name" value="ROOT CAP DOMAIN-CONTAINING PROTEIN"/>
    <property type="match status" value="1"/>
</dbReference>
<dbReference type="EMBL" id="JBBPBK010000009">
    <property type="protein sequence ID" value="KAK9277796.1"/>
    <property type="molecule type" value="Genomic_DNA"/>
</dbReference>
<dbReference type="InterPro" id="IPR009646">
    <property type="entry name" value="Root_cap"/>
</dbReference>
<reference evidence="3 4" key="1">
    <citation type="journal article" date="2024" name="Plant J.">
        <title>Genome sequences and population genomics reveal climatic adaptation and genomic divergence between two closely related sweetgum species.</title>
        <authorList>
            <person name="Xu W.Q."/>
            <person name="Ren C.Q."/>
            <person name="Zhang X.Y."/>
            <person name="Comes H.P."/>
            <person name="Liu X.H."/>
            <person name="Li Y.G."/>
            <person name="Kettle C.J."/>
            <person name="Jalonen R."/>
            <person name="Gaisberger H."/>
            <person name="Ma Y.Z."/>
            <person name="Qiu Y.X."/>
        </authorList>
    </citation>
    <scope>NUCLEOTIDE SEQUENCE [LARGE SCALE GENOMIC DNA]</scope>
    <source>
        <strain evidence="3">Hangzhou</strain>
    </source>
</reference>
<dbReference type="Pfam" id="PF06830">
    <property type="entry name" value="Root_cap"/>
    <property type="match status" value="1"/>
</dbReference>
<feature type="region of interest" description="Disordered" evidence="1">
    <location>
        <begin position="29"/>
        <end position="52"/>
    </location>
</feature>
<protein>
    <recommendedName>
        <fullName evidence="5">Root cap</fullName>
    </recommendedName>
</protein>
<dbReference type="Proteomes" id="UP001415857">
    <property type="component" value="Unassembled WGS sequence"/>
</dbReference>
<keyword evidence="2" id="KW-0732">Signal</keyword>
<gene>
    <name evidence="3" type="ORF">L1049_027352</name>
</gene>
<evidence type="ECO:0000313" key="4">
    <source>
        <dbReference type="Proteomes" id="UP001415857"/>
    </source>
</evidence>
<evidence type="ECO:0000256" key="2">
    <source>
        <dbReference type="SAM" id="SignalP"/>
    </source>
</evidence>
<dbReference type="AlphaFoldDB" id="A0AAP0WUW1"/>
<evidence type="ECO:0000313" key="3">
    <source>
        <dbReference type="EMBL" id="KAK9277796.1"/>
    </source>
</evidence>